<dbReference type="Pfam" id="PF08742">
    <property type="entry name" value="C8"/>
    <property type="match status" value="1"/>
</dbReference>
<dbReference type="GO" id="GO:0016020">
    <property type="term" value="C:membrane"/>
    <property type="evidence" value="ECO:0007669"/>
    <property type="project" value="UniProtKB-SubCell"/>
</dbReference>
<dbReference type="Pfam" id="PF00094">
    <property type="entry name" value="VWD"/>
    <property type="match status" value="2"/>
</dbReference>
<organism evidence="7 8">
    <name type="scientific">Callorhinchus milii</name>
    <name type="common">Ghost shark</name>
    <dbReference type="NCBI Taxonomy" id="7868"/>
    <lineage>
        <taxon>Eukaryota</taxon>
        <taxon>Metazoa</taxon>
        <taxon>Chordata</taxon>
        <taxon>Craniata</taxon>
        <taxon>Vertebrata</taxon>
        <taxon>Chondrichthyes</taxon>
        <taxon>Holocephali</taxon>
        <taxon>Chimaeriformes</taxon>
        <taxon>Callorhinchidae</taxon>
        <taxon>Callorhinchus</taxon>
    </lineage>
</organism>
<dbReference type="InterPro" id="IPR014853">
    <property type="entry name" value="VWF/SSPO/ZAN-like_Cys-rich_dom"/>
</dbReference>
<protein>
    <recommendedName>
        <fullName evidence="6">VWFD domain-containing protein</fullName>
    </recommendedName>
</protein>
<reference evidence="8" key="3">
    <citation type="journal article" date="2014" name="Nature">
        <title>Elephant shark genome provides unique insights into gnathostome evolution.</title>
        <authorList>
            <consortium name="International Elephant Shark Genome Sequencing Consortium"/>
            <person name="Venkatesh B."/>
            <person name="Lee A.P."/>
            <person name="Ravi V."/>
            <person name="Maurya A.K."/>
            <person name="Lian M.M."/>
            <person name="Swann J.B."/>
            <person name="Ohta Y."/>
            <person name="Flajnik M.F."/>
            <person name="Sutoh Y."/>
            <person name="Kasahara M."/>
            <person name="Hoon S."/>
            <person name="Gangu V."/>
            <person name="Roy S.W."/>
            <person name="Irimia M."/>
            <person name="Korzh V."/>
            <person name="Kondrychyn I."/>
            <person name="Lim Z.W."/>
            <person name="Tay B.H."/>
            <person name="Tohari S."/>
            <person name="Kong K.W."/>
            <person name="Ho S."/>
            <person name="Lorente-Galdos B."/>
            <person name="Quilez J."/>
            <person name="Marques-Bonet T."/>
            <person name="Raney B.J."/>
            <person name="Ingham P.W."/>
            <person name="Tay A."/>
            <person name="Hillier L.W."/>
            <person name="Minx P."/>
            <person name="Boehm T."/>
            <person name="Wilson R.K."/>
            <person name="Brenner S."/>
            <person name="Warren W.C."/>
        </authorList>
    </citation>
    <scope>NUCLEOTIDE SEQUENCE [LARGE SCALE GENOMIC DNA]</scope>
</reference>
<dbReference type="STRING" id="7868.ENSCMIP00000031081"/>
<dbReference type="InParanoid" id="A0A4W3IUG6"/>
<evidence type="ECO:0000256" key="2">
    <source>
        <dbReference type="ARBA" id="ARBA00022729"/>
    </source>
</evidence>
<dbReference type="PANTHER" id="PTHR46160:SF9">
    <property type="entry name" value="PROTEIN PRY2-RELATED"/>
    <property type="match status" value="1"/>
</dbReference>
<dbReference type="Proteomes" id="UP000314986">
    <property type="component" value="Unassembled WGS sequence"/>
</dbReference>
<comment type="subcellular location">
    <subcellularLocation>
        <location evidence="1">Membrane</location>
    </subcellularLocation>
</comment>
<accession>A0A4W3IUG6</accession>
<evidence type="ECO:0000313" key="8">
    <source>
        <dbReference type="Proteomes" id="UP000314986"/>
    </source>
</evidence>
<reference evidence="7" key="4">
    <citation type="submission" date="2025-08" db="UniProtKB">
        <authorList>
            <consortium name="Ensembl"/>
        </authorList>
    </citation>
    <scope>IDENTIFICATION</scope>
</reference>
<keyword evidence="5" id="KW-1133">Transmembrane helix</keyword>
<dbReference type="PROSITE" id="PS51233">
    <property type="entry name" value="VWFD"/>
    <property type="match status" value="2"/>
</dbReference>
<evidence type="ECO:0000313" key="7">
    <source>
        <dbReference type="Ensembl" id="ENSCMIP00000031081.1"/>
    </source>
</evidence>
<keyword evidence="5" id="KW-0812">Transmembrane</keyword>
<dbReference type="Pfam" id="PF01826">
    <property type="entry name" value="TIL"/>
    <property type="match status" value="1"/>
</dbReference>
<feature type="domain" description="VWFD" evidence="6">
    <location>
        <begin position="330"/>
        <end position="448"/>
    </location>
</feature>
<sequence length="448" mass="50435">MEGRGTFNHYSLCVVHGDPHYKTFDKQAHNFMGTCTYTLSKLCDANSTLPYFNVEAANEHRRGNSRVSYVRHVNIDVYNHRITLEKKHVVKVYNKIKSCGVHLVCRAQLDDGSFDGNHRVEVALTSVFKEKVCGMCGNYNGNKRDDFLNPDGIMESNSVNLGNSWQVYNDTWYVLLKSIKCHSVLDPSDYFTSCVYDMCAIDMDTESLCSSLQSYADACQSHGVRVEPWRNETFCRNHYEQCGSACPATCVNPHAPSTCPLPCVEGCVCNSGYLLYNDRCVPNRQCGCWEGGTHHPVGSDKIVCEDSTCAKDSYCGVVNGVPGCYPQTYGICRIHNDPHYNTFDKQTHHFMGTCTYTIAKLCTNSSSLPHFNIEAKNENRGNVKISYVQKVYIDVYGHRVTIVKGQQNRVLVSTSFLFCFLFSGSSAYTVLLPRVVSNSLYFCSKRYL</sequence>
<dbReference type="SMART" id="SM00216">
    <property type="entry name" value="VWD"/>
    <property type="match status" value="2"/>
</dbReference>
<dbReference type="SMART" id="SM00832">
    <property type="entry name" value="C8"/>
    <property type="match status" value="1"/>
</dbReference>
<reference evidence="7" key="5">
    <citation type="submission" date="2025-09" db="UniProtKB">
        <authorList>
            <consortium name="Ensembl"/>
        </authorList>
    </citation>
    <scope>IDENTIFICATION</scope>
</reference>
<feature type="domain" description="VWFD" evidence="6">
    <location>
        <begin position="11"/>
        <end position="182"/>
    </location>
</feature>
<evidence type="ECO:0000256" key="4">
    <source>
        <dbReference type="ARBA" id="ARBA00023157"/>
    </source>
</evidence>
<keyword evidence="4" id="KW-1015">Disulfide bond</keyword>
<evidence type="ECO:0000259" key="6">
    <source>
        <dbReference type="PROSITE" id="PS51233"/>
    </source>
</evidence>
<dbReference type="InterPro" id="IPR036084">
    <property type="entry name" value="Ser_inhib-like_sf"/>
</dbReference>
<dbReference type="PANTHER" id="PTHR46160">
    <property type="entry name" value="ALPHA-TECTORIN-RELATED"/>
    <property type="match status" value="1"/>
</dbReference>
<keyword evidence="2" id="KW-0732">Signal</keyword>
<dbReference type="Gene3D" id="2.10.25.10">
    <property type="entry name" value="Laminin"/>
    <property type="match status" value="1"/>
</dbReference>
<dbReference type="AlphaFoldDB" id="A0A4W3IUG6"/>
<dbReference type="InterPro" id="IPR001846">
    <property type="entry name" value="VWF_type-D"/>
</dbReference>
<name>A0A4W3IUG6_CALMI</name>
<reference evidence="8" key="1">
    <citation type="journal article" date="2006" name="Science">
        <title>Ancient noncoding elements conserved in the human genome.</title>
        <authorList>
            <person name="Venkatesh B."/>
            <person name="Kirkness E.F."/>
            <person name="Loh Y.H."/>
            <person name="Halpern A.L."/>
            <person name="Lee A.P."/>
            <person name="Johnson J."/>
            <person name="Dandona N."/>
            <person name="Viswanathan L.D."/>
            <person name="Tay A."/>
            <person name="Venter J.C."/>
            <person name="Strausberg R.L."/>
            <person name="Brenner S."/>
        </authorList>
    </citation>
    <scope>NUCLEOTIDE SEQUENCE [LARGE SCALE GENOMIC DNA]</scope>
</reference>
<dbReference type="SUPFAM" id="SSF57567">
    <property type="entry name" value="Serine protease inhibitors"/>
    <property type="match status" value="1"/>
</dbReference>
<dbReference type="CDD" id="cd19941">
    <property type="entry name" value="TIL"/>
    <property type="match status" value="1"/>
</dbReference>
<dbReference type="Ensembl" id="ENSCMIT00000031555.1">
    <property type="protein sequence ID" value="ENSCMIP00000031081.1"/>
    <property type="gene ID" value="ENSCMIG00000013362.1"/>
</dbReference>
<evidence type="ECO:0000256" key="1">
    <source>
        <dbReference type="ARBA" id="ARBA00004370"/>
    </source>
</evidence>
<dbReference type="GeneTree" id="ENSGT00940000156850"/>
<proteinExistence type="predicted"/>
<dbReference type="FunFam" id="2.10.25.10:FF:000055">
    <property type="entry name" value="alpha-tectorin isoform X1"/>
    <property type="match status" value="1"/>
</dbReference>
<dbReference type="InterPro" id="IPR002919">
    <property type="entry name" value="TIL_dom"/>
</dbReference>
<evidence type="ECO:0000256" key="3">
    <source>
        <dbReference type="ARBA" id="ARBA00023136"/>
    </source>
</evidence>
<keyword evidence="3 5" id="KW-0472">Membrane</keyword>
<reference evidence="8" key="2">
    <citation type="journal article" date="2007" name="PLoS Biol.">
        <title>Survey sequencing and comparative analysis of the elephant shark (Callorhinchus milii) genome.</title>
        <authorList>
            <person name="Venkatesh B."/>
            <person name="Kirkness E.F."/>
            <person name="Loh Y.H."/>
            <person name="Halpern A.L."/>
            <person name="Lee A.P."/>
            <person name="Johnson J."/>
            <person name="Dandona N."/>
            <person name="Viswanathan L.D."/>
            <person name="Tay A."/>
            <person name="Venter J.C."/>
            <person name="Strausberg R.L."/>
            <person name="Brenner S."/>
        </authorList>
    </citation>
    <scope>NUCLEOTIDE SEQUENCE [LARGE SCALE GENOMIC DNA]</scope>
</reference>
<feature type="transmembrane region" description="Helical" evidence="5">
    <location>
        <begin position="410"/>
        <end position="431"/>
    </location>
</feature>
<dbReference type="InterPro" id="IPR052749">
    <property type="entry name" value="Alpha-tectorin"/>
</dbReference>
<evidence type="ECO:0000256" key="5">
    <source>
        <dbReference type="SAM" id="Phobius"/>
    </source>
</evidence>
<dbReference type="OMA" id="RENEECE"/>
<keyword evidence="8" id="KW-1185">Reference proteome</keyword>